<dbReference type="Proteomes" id="UP001528912">
    <property type="component" value="Unassembled WGS sequence"/>
</dbReference>
<evidence type="ECO:0000259" key="4">
    <source>
        <dbReference type="Pfam" id="PF01478"/>
    </source>
</evidence>
<dbReference type="Gene3D" id="1.20.120.1220">
    <property type="match status" value="1"/>
</dbReference>
<dbReference type="PANTHER" id="PTHR30487:SF0">
    <property type="entry name" value="PREPILIN LEADER PEPTIDASE_N-METHYLTRANSFERASE-RELATED"/>
    <property type="match status" value="1"/>
</dbReference>
<feature type="domain" description="Prepilin type IV endopeptidase peptidase" evidence="4">
    <location>
        <begin position="74"/>
        <end position="169"/>
    </location>
</feature>
<keyword evidence="3" id="KW-0812">Transmembrane</keyword>
<evidence type="ECO:0000313" key="5">
    <source>
        <dbReference type="EMBL" id="MDF8266357.1"/>
    </source>
</evidence>
<comment type="caution">
    <text evidence="5">The sequence shown here is derived from an EMBL/GenBank/DDBJ whole genome shotgun (WGS) entry which is preliminary data.</text>
</comment>
<dbReference type="EMBL" id="JAROAV010000054">
    <property type="protein sequence ID" value="MDF8266357.1"/>
    <property type="molecule type" value="Genomic_DNA"/>
</dbReference>
<keyword evidence="5" id="KW-0378">Hydrolase</keyword>
<proteinExistence type="inferred from homology"/>
<dbReference type="EC" id="3.4.23.43" evidence="5"/>
<organism evidence="5 6">
    <name type="scientific">Luteipulveratus flavus</name>
    <dbReference type="NCBI Taxonomy" id="3031728"/>
    <lineage>
        <taxon>Bacteria</taxon>
        <taxon>Bacillati</taxon>
        <taxon>Actinomycetota</taxon>
        <taxon>Actinomycetes</taxon>
        <taxon>Micrococcales</taxon>
        <taxon>Dermacoccaceae</taxon>
        <taxon>Luteipulveratus</taxon>
    </lineage>
</organism>
<feature type="transmembrane region" description="Helical" evidence="3">
    <location>
        <begin position="41"/>
        <end position="61"/>
    </location>
</feature>
<keyword evidence="3" id="KW-0472">Membrane</keyword>
<feature type="transmembrane region" description="Helical" evidence="3">
    <location>
        <begin position="95"/>
        <end position="113"/>
    </location>
</feature>
<protein>
    <submittedName>
        <fullName evidence="5">Prepilin peptidase</fullName>
        <ecNumber evidence="5">3.4.23.43</ecNumber>
    </submittedName>
</protein>
<keyword evidence="6" id="KW-1185">Reference proteome</keyword>
<reference evidence="5 6" key="1">
    <citation type="submission" date="2023-03" db="EMBL/GenBank/DDBJ databases">
        <title>YIM 133296 draft genome.</title>
        <authorList>
            <person name="Xiong L."/>
        </authorList>
    </citation>
    <scope>NUCLEOTIDE SEQUENCE [LARGE SCALE GENOMIC DNA]</scope>
    <source>
        <strain evidence="5 6">YIM 133296</strain>
    </source>
</reference>
<dbReference type="PANTHER" id="PTHR30487">
    <property type="entry name" value="TYPE 4 PREPILIN-LIKE PROTEINS LEADER PEPTIDE-PROCESSING ENZYME"/>
    <property type="match status" value="1"/>
</dbReference>
<feature type="transmembrane region" description="Helical" evidence="3">
    <location>
        <begin position="125"/>
        <end position="146"/>
    </location>
</feature>
<evidence type="ECO:0000256" key="1">
    <source>
        <dbReference type="ARBA" id="ARBA00005801"/>
    </source>
</evidence>
<dbReference type="InterPro" id="IPR014032">
    <property type="entry name" value="Peptidase_A24A_bac"/>
</dbReference>
<dbReference type="PRINTS" id="PR00864">
    <property type="entry name" value="PREPILNPTASE"/>
</dbReference>
<evidence type="ECO:0000313" key="6">
    <source>
        <dbReference type="Proteomes" id="UP001528912"/>
    </source>
</evidence>
<accession>A0ABT6CD78</accession>
<dbReference type="GO" id="GO:0004190">
    <property type="term" value="F:aspartic-type endopeptidase activity"/>
    <property type="evidence" value="ECO:0007669"/>
    <property type="project" value="UniProtKB-EC"/>
</dbReference>
<gene>
    <name evidence="5" type="ORF">P4R38_19075</name>
</gene>
<name>A0ABT6CD78_9MICO</name>
<dbReference type="InterPro" id="IPR050882">
    <property type="entry name" value="Prepilin_peptidase/N-MTase"/>
</dbReference>
<dbReference type="Pfam" id="PF01478">
    <property type="entry name" value="Peptidase_A24"/>
    <property type="match status" value="1"/>
</dbReference>
<evidence type="ECO:0000256" key="2">
    <source>
        <dbReference type="RuleBase" id="RU003793"/>
    </source>
</evidence>
<feature type="transmembrane region" description="Helical" evidence="3">
    <location>
        <begin position="68"/>
        <end position="89"/>
    </location>
</feature>
<dbReference type="RefSeq" id="WP_277193550.1">
    <property type="nucleotide sequence ID" value="NZ_JAROAV010000054.1"/>
</dbReference>
<dbReference type="InterPro" id="IPR000045">
    <property type="entry name" value="Prepilin_IV_endopep_pep"/>
</dbReference>
<evidence type="ECO:0000256" key="3">
    <source>
        <dbReference type="SAM" id="Phobius"/>
    </source>
</evidence>
<comment type="similarity">
    <text evidence="1 2">Belongs to the peptidase A24 family.</text>
</comment>
<feature type="transmembrane region" description="Helical" evidence="3">
    <location>
        <begin position="195"/>
        <end position="211"/>
    </location>
</feature>
<feature type="transmembrane region" description="Helical" evidence="3">
    <location>
        <begin position="158"/>
        <end position="183"/>
    </location>
</feature>
<sequence>MLPLLVAVATAAGGAVGLGVRAWLRSGRWRLPYETAASRTSFGWVVLVIAALWGTAAWGLARVDLEAAWPAYAVLTAAGAALAAVDLQVHRLPDALTLGGSAVVGGLLVLASAVESDWHRMSTALWAAGLAFVVFLVLVLGGLGLGDLKLAVLLGLGLGWLSLPTALLGIGAGFVLGGLWASVLVARGASRTTRFAYGPSMLLGALVAFLAV</sequence>
<keyword evidence="3" id="KW-1133">Transmembrane helix</keyword>